<protein>
    <submittedName>
        <fullName evidence="5">WD40 repeat-like protein</fullName>
    </submittedName>
</protein>
<dbReference type="InterPro" id="IPR019775">
    <property type="entry name" value="WD40_repeat_CS"/>
</dbReference>
<feature type="repeat" description="WD" evidence="3">
    <location>
        <begin position="453"/>
        <end position="485"/>
    </location>
</feature>
<feature type="compositionally biased region" description="Polar residues" evidence="4">
    <location>
        <begin position="191"/>
        <end position="201"/>
    </location>
</feature>
<dbReference type="SMART" id="SM00320">
    <property type="entry name" value="WD40"/>
    <property type="match status" value="7"/>
</dbReference>
<dbReference type="Proteomes" id="UP000294933">
    <property type="component" value="Unassembled WGS sequence"/>
</dbReference>
<feature type="region of interest" description="Disordered" evidence="4">
    <location>
        <begin position="164"/>
        <end position="249"/>
    </location>
</feature>
<dbReference type="InterPro" id="IPR036322">
    <property type="entry name" value="WD40_repeat_dom_sf"/>
</dbReference>
<dbReference type="AlphaFoldDB" id="A0A4Y7PJI9"/>
<organism evidence="5 6">
    <name type="scientific">Rickenella mellea</name>
    <dbReference type="NCBI Taxonomy" id="50990"/>
    <lineage>
        <taxon>Eukaryota</taxon>
        <taxon>Fungi</taxon>
        <taxon>Dikarya</taxon>
        <taxon>Basidiomycota</taxon>
        <taxon>Agaricomycotina</taxon>
        <taxon>Agaricomycetes</taxon>
        <taxon>Hymenochaetales</taxon>
        <taxon>Rickenellaceae</taxon>
        <taxon>Rickenella</taxon>
    </lineage>
</organism>
<dbReference type="InterPro" id="IPR001680">
    <property type="entry name" value="WD40_rpt"/>
</dbReference>
<feature type="compositionally biased region" description="Polar residues" evidence="4">
    <location>
        <begin position="171"/>
        <end position="182"/>
    </location>
</feature>
<dbReference type="Gene3D" id="2.80.10.50">
    <property type="match status" value="1"/>
</dbReference>
<dbReference type="PROSITE" id="PS50294">
    <property type="entry name" value="WD_REPEATS_REGION"/>
    <property type="match status" value="6"/>
</dbReference>
<keyword evidence="1 3" id="KW-0853">WD repeat</keyword>
<dbReference type="EMBL" id="ML170268">
    <property type="protein sequence ID" value="TDL15633.1"/>
    <property type="molecule type" value="Genomic_DNA"/>
</dbReference>
<dbReference type="PROSITE" id="PS50082">
    <property type="entry name" value="WD_REPEATS_2"/>
    <property type="match status" value="7"/>
</dbReference>
<dbReference type="InterPro" id="IPR020472">
    <property type="entry name" value="WD40_PAC1"/>
</dbReference>
<feature type="repeat" description="WD" evidence="3">
    <location>
        <begin position="568"/>
        <end position="609"/>
    </location>
</feature>
<evidence type="ECO:0000313" key="6">
    <source>
        <dbReference type="Proteomes" id="UP000294933"/>
    </source>
</evidence>
<dbReference type="InterPro" id="IPR015943">
    <property type="entry name" value="WD40/YVTN_repeat-like_dom_sf"/>
</dbReference>
<feature type="repeat" description="WD" evidence="3">
    <location>
        <begin position="609"/>
        <end position="650"/>
    </location>
</feature>
<evidence type="ECO:0000256" key="2">
    <source>
        <dbReference type="ARBA" id="ARBA00022737"/>
    </source>
</evidence>
<feature type="repeat" description="WD" evidence="3">
    <location>
        <begin position="691"/>
        <end position="723"/>
    </location>
</feature>
<dbReference type="PROSITE" id="PS00678">
    <property type="entry name" value="WD_REPEATS_1"/>
    <property type="match status" value="2"/>
</dbReference>
<reference evidence="5 6" key="1">
    <citation type="submission" date="2018-06" db="EMBL/GenBank/DDBJ databases">
        <title>A transcriptomic atlas of mushroom development highlights an independent origin of complex multicellularity.</title>
        <authorList>
            <consortium name="DOE Joint Genome Institute"/>
            <person name="Krizsan K."/>
            <person name="Almasi E."/>
            <person name="Merenyi Z."/>
            <person name="Sahu N."/>
            <person name="Viragh M."/>
            <person name="Koszo T."/>
            <person name="Mondo S."/>
            <person name="Kiss B."/>
            <person name="Balint B."/>
            <person name="Kues U."/>
            <person name="Barry K."/>
            <person name="Hegedus J.C."/>
            <person name="Henrissat B."/>
            <person name="Johnson J."/>
            <person name="Lipzen A."/>
            <person name="Ohm R."/>
            <person name="Nagy I."/>
            <person name="Pangilinan J."/>
            <person name="Yan J."/>
            <person name="Xiong Y."/>
            <person name="Grigoriev I.V."/>
            <person name="Hibbett D.S."/>
            <person name="Nagy L.G."/>
        </authorList>
    </citation>
    <scope>NUCLEOTIDE SEQUENCE [LARGE SCALE GENOMIC DNA]</scope>
    <source>
        <strain evidence="5 6">SZMC22713</strain>
    </source>
</reference>
<feature type="repeat" description="WD" evidence="3">
    <location>
        <begin position="525"/>
        <end position="561"/>
    </location>
</feature>
<gene>
    <name evidence="5" type="ORF">BD410DRAFT_902491</name>
</gene>
<dbReference type="PRINTS" id="PR00320">
    <property type="entry name" value="GPROTEINBRPT"/>
</dbReference>
<feature type="region of interest" description="Disordered" evidence="4">
    <location>
        <begin position="406"/>
        <end position="446"/>
    </location>
</feature>
<dbReference type="SUPFAM" id="SSF50978">
    <property type="entry name" value="WD40 repeat-like"/>
    <property type="match status" value="1"/>
</dbReference>
<dbReference type="VEuPathDB" id="FungiDB:BD410DRAFT_902491"/>
<feature type="repeat" description="WD" evidence="3">
    <location>
        <begin position="490"/>
        <end position="524"/>
    </location>
</feature>
<evidence type="ECO:0000256" key="3">
    <source>
        <dbReference type="PROSITE-ProRule" id="PRU00221"/>
    </source>
</evidence>
<dbReference type="OrthoDB" id="538223at2759"/>
<feature type="repeat" description="WD" evidence="3">
    <location>
        <begin position="649"/>
        <end position="690"/>
    </location>
</feature>
<feature type="compositionally biased region" description="Polar residues" evidence="4">
    <location>
        <begin position="409"/>
        <end position="441"/>
    </location>
</feature>
<feature type="compositionally biased region" description="Polar residues" evidence="4">
    <location>
        <begin position="215"/>
        <end position="225"/>
    </location>
</feature>
<dbReference type="PANTHER" id="PTHR44129">
    <property type="entry name" value="WD REPEAT-CONTAINING PROTEIN POP1"/>
    <property type="match status" value="1"/>
</dbReference>
<evidence type="ECO:0000256" key="1">
    <source>
        <dbReference type="ARBA" id="ARBA00022574"/>
    </source>
</evidence>
<dbReference type="Gene3D" id="2.130.10.10">
    <property type="entry name" value="YVTN repeat-like/Quinoprotein amine dehydrogenase"/>
    <property type="match status" value="4"/>
</dbReference>
<keyword evidence="6" id="KW-1185">Reference proteome</keyword>
<dbReference type="Pfam" id="PF00400">
    <property type="entry name" value="WD40"/>
    <property type="match status" value="7"/>
</dbReference>
<evidence type="ECO:0000256" key="4">
    <source>
        <dbReference type="SAM" id="MobiDB-lite"/>
    </source>
</evidence>
<name>A0A4Y7PJI9_9AGAM</name>
<accession>A0A4Y7PJI9</accession>
<feature type="region of interest" description="Disordered" evidence="4">
    <location>
        <begin position="300"/>
        <end position="333"/>
    </location>
</feature>
<dbReference type="InterPro" id="IPR050349">
    <property type="entry name" value="WD_LIS1/nudF_dynein_reg"/>
</dbReference>
<sequence length="736" mass="79982">MSETAETTIAKGTYTIENVHRLNDIFLVNGTLVAGTSEADAHPPLDACWMVIPLKNRRYYISPAAQRNHEIVSTAKPHQWVVREARVKETFVISPGRHHLYWGIEDDDDGTAVTLRYPPTGPGNQWRFRPCLTSTPVIPQDIIRPRIADENPDYEMATQITTVTVDDGRPPSSTQVTPQSVVGSPAIDGSNADSQTATTPIPNLRNEVDDGPARSTCTVPQNLIESPNVDDCSQPREVVNGRPPSSTLVAPQSVVESLTIDGNNADSKTLTTPILSQTGEVVAARSTCVAPQDVIESPNFDEKVDCPTVTDPTRIQPREAVSGRPPSSTPVSPQSMIGSLAIDGSNVESQISNAPNRSQISEAVDSLPSRPTSVVPQRVIESPNIDESLNFEAPAIPTRDLLREEVDSRQATPTTVVPQSVVESRTIADSPSVSSPNQTRNANDDRPAIRHILEGHTYWVYSVAFSPDGDRIVSASRDLTIRVWDGTDWVLSVAFSPDGTRFVSGSSDKTVRIWDAQSGTLSWTLNGHTDWVRSVACSPDGKRIVSGSDDNTVRVWDVETGCLILGPLLRHTEYVHSVHFSPDGKQLLSGSLDGTVRVWDAETGHAIRTFSGQSPIWSAMFSPDSKQIVSGDYGGNVMVWDMQSSDSIMLKGHNSVHSVAFSPDGGRIVSGGYDRQIIVWDAKLGKAIGRLEGHSDYVQSVAFSPDGKWIVSGSDDRTVRIWEADRLDAMPDVDHA</sequence>
<dbReference type="CDD" id="cd00200">
    <property type="entry name" value="WD40"/>
    <property type="match status" value="1"/>
</dbReference>
<keyword evidence="2" id="KW-0677">Repeat</keyword>
<evidence type="ECO:0000313" key="5">
    <source>
        <dbReference type="EMBL" id="TDL15633.1"/>
    </source>
</evidence>
<dbReference type="STRING" id="50990.A0A4Y7PJI9"/>
<proteinExistence type="predicted"/>